<proteinExistence type="predicted"/>
<organism evidence="4 5">
    <name type="scientific">Parvularcula maris</name>
    <dbReference type="NCBI Taxonomy" id="2965077"/>
    <lineage>
        <taxon>Bacteria</taxon>
        <taxon>Pseudomonadati</taxon>
        <taxon>Pseudomonadota</taxon>
        <taxon>Alphaproteobacteria</taxon>
        <taxon>Parvularculales</taxon>
        <taxon>Parvularculaceae</taxon>
        <taxon>Parvularcula</taxon>
    </lineage>
</organism>
<dbReference type="Gene3D" id="2.160.20.120">
    <property type="match status" value="1"/>
</dbReference>
<evidence type="ECO:0000313" key="4">
    <source>
        <dbReference type="EMBL" id="MCQ8184006.1"/>
    </source>
</evidence>
<evidence type="ECO:0000256" key="1">
    <source>
        <dbReference type="SAM" id="MobiDB-lite"/>
    </source>
</evidence>
<evidence type="ECO:0000256" key="2">
    <source>
        <dbReference type="SAM" id="SignalP"/>
    </source>
</evidence>
<feature type="domain" description="Putative auto-transporter adhesin head GIN" evidence="3">
    <location>
        <begin position="31"/>
        <end position="193"/>
    </location>
</feature>
<gene>
    <name evidence="4" type="ORF">NOG11_01265</name>
</gene>
<dbReference type="Proteomes" id="UP001142610">
    <property type="component" value="Unassembled WGS sequence"/>
</dbReference>
<feature type="chain" id="PRO_5040955426" evidence="2">
    <location>
        <begin position="22"/>
        <end position="209"/>
    </location>
</feature>
<dbReference type="RefSeq" id="WP_256617811.1">
    <property type="nucleotide sequence ID" value="NZ_JANIBC010000001.1"/>
</dbReference>
<sequence>MFRTALTTVAAVALAGGTASAETKSYDLSGFDSVSSSAGVYVEVTVGSDYSITLETNGDTDEAVVRMDGDTLVLSRERSRGIRLGSRNRLNFTVTMPEFEDGSASSGSELRVEGVSGGSIELKASSGANLEIEGTCDQVEAGASSGADLNAGNLVCDSGEASVSSGASVRVHTTDRIKARASSGGSVQVGGDPDKVDTKTSSGGSVRIR</sequence>
<dbReference type="EMBL" id="JANIBC010000001">
    <property type="protein sequence ID" value="MCQ8184006.1"/>
    <property type="molecule type" value="Genomic_DNA"/>
</dbReference>
<evidence type="ECO:0000259" key="3">
    <source>
        <dbReference type="Pfam" id="PF10988"/>
    </source>
</evidence>
<reference evidence="4" key="1">
    <citation type="submission" date="2022-07" db="EMBL/GenBank/DDBJ databases">
        <title>Parvularcula maris sp. nov., an algicidal bacterium isolated from seawater.</title>
        <authorList>
            <person name="Li F."/>
        </authorList>
    </citation>
    <scope>NUCLEOTIDE SEQUENCE</scope>
    <source>
        <strain evidence="4">BGMRC 0090</strain>
    </source>
</reference>
<comment type="caution">
    <text evidence="4">The sequence shown here is derived from an EMBL/GenBank/DDBJ whole genome shotgun (WGS) entry which is preliminary data.</text>
</comment>
<evidence type="ECO:0000313" key="5">
    <source>
        <dbReference type="Proteomes" id="UP001142610"/>
    </source>
</evidence>
<dbReference type="AlphaFoldDB" id="A0A9X2RHK5"/>
<name>A0A9X2RHK5_9PROT</name>
<protein>
    <submittedName>
        <fullName evidence="4">DUF2807 domain-containing protein</fullName>
    </submittedName>
</protein>
<keyword evidence="5" id="KW-1185">Reference proteome</keyword>
<dbReference type="Pfam" id="PF10988">
    <property type="entry name" value="DUF2807"/>
    <property type="match status" value="1"/>
</dbReference>
<feature type="compositionally biased region" description="Polar residues" evidence="1">
    <location>
        <begin position="199"/>
        <end position="209"/>
    </location>
</feature>
<dbReference type="InterPro" id="IPR021255">
    <property type="entry name" value="DUF2807"/>
</dbReference>
<feature type="signal peptide" evidence="2">
    <location>
        <begin position="1"/>
        <end position="21"/>
    </location>
</feature>
<feature type="region of interest" description="Disordered" evidence="1">
    <location>
        <begin position="163"/>
        <end position="209"/>
    </location>
</feature>
<keyword evidence="2" id="KW-0732">Signal</keyword>
<accession>A0A9X2RHK5</accession>